<evidence type="ECO:0000256" key="5">
    <source>
        <dbReference type="ARBA" id="ARBA00022679"/>
    </source>
</evidence>
<dbReference type="Proteomes" id="UP001595755">
    <property type="component" value="Unassembled WGS sequence"/>
</dbReference>
<keyword evidence="7" id="KW-0378">Hydrolase</keyword>
<organism evidence="13 14">
    <name type="scientific">Cohnella boryungensis</name>
    <dbReference type="NCBI Taxonomy" id="768479"/>
    <lineage>
        <taxon>Bacteria</taxon>
        <taxon>Bacillati</taxon>
        <taxon>Bacillota</taxon>
        <taxon>Bacilli</taxon>
        <taxon>Bacillales</taxon>
        <taxon>Paenibacillaceae</taxon>
        <taxon>Cohnella</taxon>
    </lineage>
</organism>
<comment type="similarity">
    <text evidence="4 12">Belongs to the purine nucleoside phosphorylase YfiH/LACC1 family.</text>
</comment>
<keyword evidence="6" id="KW-0479">Metal-binding</keyword>
<proteinExistence type="inferred from homology"/>
<evidence type="ECO:0000256" key="9">
    <source>
        <dbReference type="ARBA" id="ARBA00047989"/>
    </source>
</evidence>
<dbReference type="EMBL" id="JBHSED010000040">
    <property type="protein sequence ID" value="MFC4305657.1"/>
    <property type="molecule type" value="Genomic_DNA"/>
</dbReference>
<reference evidence="14" key="1">
    <citation type="journal article" date="2019" name="Int. J. Syst. Evol. Microbiol.">
        <title>The Global Catalogue of Microorganisms (GCM) 10K type strain sequencing project: providing services to taxonomists for standard genome sequencing and annotation.</title>
        <authorList>
            <consortium name="The Broad Institute Genomics Platform"/>
            <consortium name="The Broad Institute Genome Sequencing Center for Infectious Disease"/>
            <person name="Wu L."/>
            <person name="Ma J."/>
        </authorList>
    </citation>
    <scope>NUCLEOTIDE SEQUENCE [LARGE SCALE GENOMIC DNA]</scope>
    <source>
        <strain evidence="14">CGMCC 4.1641</strain>
    </source>
</reference>
<comment type="function">
    <text evidence="3">Purine nucleoside enzyme that catalyzes the phosphorolysis of adenosine and inosine nucleosides, yielding D-ribose 1-phosphate and the respective free bases, adenine and hypoxanthine. Also catalyzes the phosphorolysis of S-methyl-5'-thioadenosine into adenine and S-methyl-5-thio-alpha-D-ribose 1-phosphate. Also has adenosine deaminase activity.</text>
</comment>
<dbReference type="NCBIfam" id="TIGR00726">
    <property type="entry name" value="peptidoglycan editing factor PgeF"/>
    <property type="match status" value="1"/>
</dbReference>
<evidence type="ECO:0000256" key="8">
    <source>
        <dbReference type="ARBA" id="ARBA00022833"/>
    </source>
</evidence>
<evidence type="ECO:0000256" key="2">
    <source>
        <dbReference type="ARBA" id="ARBA00001947"/>
    </source>
</evidence>
<evidence type="ECO:0000313" key="14">
    <source>
        <dbReference type="Proteomes" id="UP001595755"/>
    </source>
</evidence>
<evidence type="ECO:0000256" key="3">
    <source>
        <dbReference type="ARBA" id="ARBA00003215"/>
    </source>
</evidence>
<dbReference type="SUPFAM" id="SSF64438">
    <property type="entry name" value="CNF1/YfiH-like putative cysteine hydrolases"/>
    <property type="match status" value="1"/>
</dbReference>
<comment type="catalytic activity">
    <reaction evidence="9">
        <text>adenosine + H2O + H(+) = inosine + NH4(+)</text>
        <dbReference type="Rhea" id="RHEA:24408"/>
        <dbReference type="ChEBI" id="CHEBI:15377"/>
        <dbReference type="ChEBI" id="CHEBI:15378"/>
        <dbReference type="ChEBI" id="CHEBI:16335"/>
        <dbReference type="ChEBI" id="CHEBI:17596"/>
        <dbReference type="ChEBI" id="CHEBI:28938"/>
        <dbReference type="EC" id="3.5.4.4"/>
    </reaction>
    <physiologicalReaction direction="left-to-right" evidence="9">
        <dbReference type="Rhea" id="RHEA:24409"/>
    </physiologicalReaction>
</comment>
<dbReference type="CDD" id="cd16833">
    <property type="entry name" value="YfiH"/>
    <property type="match status" value="1"/>
</dbReference>
<evidence type="ECO:0000256" key="10">
    <source>
        <dbReference type="ARBA" id="ARBA00048968"/>
    </source>
</evidence>
<name>A0ABV8SFB8_9BACL</name>
<dbReference type="Pfam" id="PF02578">
    <property type="entry name" value="Cu-oxidase_4"/>
    <property type="match status" value="1"/>
</dbReference>
<evidence type="ECO:0000256" key="11">
    <source>
        <dbReference type="ARBA" id="ARBA00049893"/>
    </source>
</evidence>
<evidence type="ECO:0000256" key="12">
    <source>
        <dbReference type="RuleBase" id="RU361274"/>
    </source>
</evidence>
<comment type="catalytic activity">
    <reaction evidence="10">
        <text>adenosine + phosphate = alpha-D-ribose 1-phosphate + adenine</text>
        <dbReference type="Rhea" id="RHEA:27642"/>
        <dbReference type="ChEBI" id="CHEBI:16335"/>
        <dbReference type="ChEBI" id="CHEBI:16708"/>
        <dbReference type="ChEBI" id="CHEBI:43474"/>
        <dbReference type="ChEBI" id="CHEBI:57720"/>
        <dbReference type="EC" id="2.4.2.1"/>
    </reaction>
    <physiologicalReaction direction="left-to-right" evidence="10">
        <dbReference type="Rhea" id="RHEA:27643"/>
    </physiologicalReaction>
</comment>
<evidence type="ECO:0000256" key="4">
    <source>
        <dbReference type="ARBA" id="ARBA00007353"/>
    </source>
</evidence>
<evidence type="ECO:0000313" key="13">
    <source>
        <dbReference type="EMBL" id="MFC4305657.1"/>
    </source>
</evidence>
<dbReference type="InterPro" id="IPR038371">
    <property type="entry name" value="Cu_polyphenol_OxRdtase_sf"/>
</dbReference>
<dbReference type="InterPro" id="IPR003730">
    <property type="entry name" value="Cu_polyphenol_OxRdtase"/>
</dbReference>
<dbReference type="InterPro" id="IPR011324">
    <property type="entry name" value="Cytotoxic_necrot_fac-like_cat"/>
</dbReference>
<sequence length="287" mass="31360">MVNWEAEVRGLEPFQLPNEDDRSASLLTFSTWGEGERITAGFTTRHAGNAALHVGDDPEKVIRHRSAIASALNWKFEAFTCAEQIHGNDVHVVTAEDVGRGRDNRENAIPDTDALVTAESDVLLAMFFADCVPLYFHDPVTGALGLAHAGWKGTVAEIAVRTVEKMTEAFGSDPANVRAAIGPAIGSCCYEVDESVLRHIRPLLASLGLPEGATEANPIVQPNAIGERAQLDLKHLNRQLMIKAGIMPSRIEISSWCTSCRADLFFSHRKEKGNTGRMMSWLGKKSR</sequence>
<keyword evidence="8" id="KW-0862">Zinc</keyword>
<dbReference type="PANTHER" id="PTHR30616:SF2">
    <property type="entry name" value="PURINE NUCLEOSIDE PHOSPHORYLASE LACC1"/>
    <property type="match status" value="1"/>
</dbReference>
<comment type="catalytic activity">
    <reaction evidence="11">
        <text>S-methyl-5'-thioadenosine + phosphate = 5-(methylsulfanyl)-alpha-D-ribose 1-phosphate + adenine</text>
        <dbReference type="Rhea" id="RHEA:11852"/>
        <dbReference type="ChEBI" id="CHEBI:16708"/>
        <dbReference type="ChEBI" id="CHEBI:17509"/>
        <dbReference type="ChEBI" id="CHEBI:43474"/>
        <dbReference type="ChEBI" id="CHEBI:58533"/>
        <dbReference type="EC" id="2.4.2.28"/>
    </reaction>
    <physiologicalReaction direction="left-to-right" evidence="11">
        <dbReference type="Rhea" id="RHEA:11853"/>
    </physiologicalReaction>
</comment>
<accession>A0ABV8SFB8</accession>
<evidence type="ECO:0000256" key="7">
    <source>
        <dbReference type="ARBA" id="ARBA00022801"/>
    </source>
</evidence>
<comment type="caution">
    <text evidence="13">The sequence shown here is derived from an EMBL/GenBank/DDBJ whole genome shotgun (WGS) entry which is preliminary data.</text>
</comment>
<keyword evidence="14" id="KW-1185">Reference proteome</keyword>
<comment type="cofactor">
    <cofactor evidence="2">
        <name>Zn(2+)</name>
        <dbReference type="ChEBI" id="CHEBI:29105"/>
    </cofactor>
</comment>
<dbReference type="PANTHER" id="PTHR30616">
    <property type="entry name" value="UNCHARACTERIZED PROTEIN YFIH"/>
    <property type="match status" value="1"/>
</dbReference>
<comment type="catalytic activity">
    <reaction evidence="1">
        <text>inosine + phosphate = alpha-D-ribose 1-phosphate + hypoxanthine</text>
        <dbReference type="Rhea" id="RHEA:27646"/>
        <dbReference type="ChEBI" id="CHEBI:17368"/>
        <dbReference type="ChEBI" id="CHEBI:17596"/>
        <dbReference type="ChEBI" id="CHEBI:43474"/>
        <dbReference type="ChEBI" id="CHEBI:57720"/>
        <dbReference type="EC" id="2.4.2.1"/>
    </reaction>
    <physiologicalReaction direction="left-to-right" evidence="1">
        <dbReference type="Rhea" id="RHEA:27647"/>
    </physiologicalReaction>
</comment>
<gene>
    <name evidence="13" type="primary">pgeF</name>
    <name evidence="13" type="ORF">ACFO1S_19680</name>
</gene>
<dbReference type="Gene3D" id="3.60.140.10">
    <property type="entry name" value="CNF1/YfiH-like putative cysteine hydrolases"/>
    <property type="match status" value="1"/>
</dbReference>
<keyword evidence="5" id="KW-0808">Transferase</keyword>
<evidence type="ECO:0000256" key="1">
    <source>
        <dbReference type="ARBA" id="ARBA00000553"/>
    </source>
</evidence>
<evidence type="ECO:0000256" key="6">
    <source>
        <dbReference type="ARBA" id="ARBA00022723"/>
    </source>
</evidence>
<protein>
    <recommendedName>
        <fullName evidence="12">Purine nucleoside phosphorylase</fullName>
    </recommendedName>
</protein>